<proteinExistence type="predicted"/>
<dbReference type="SMART" id="SM00530">
    <property type="entry name" value="HTH_XRE"/>
    <property type="match status" value="1"/>
</dbReference>
<dbReference type="Proteomes" id="UP001596548">
    <property type="component" value="Unassembled WGS sequence"/>
</dbReference>
<dbReference type="InterPro" id="IPR001387">
    <property type="entry name" value="Cro/C1-type_HTH"/>
</dbReference>
<feature type="domain" description="HTH cro/C1-type" evidence="1">
    <location>
        <begin position="15"/>
        <end position="70"/>
    </location>
</feature>
<dbReference type="CDD" id="cd00093">
    <property type="entry name" value="HTH_XRE"/>
    <property type="match status" value="1"/>
</dbReference>
<reference evidence="3" key="1">
    <citation type="journal article" date="2019" name="Int. J. Syst. Evol. Microbiol.">
        <title>The Global Catalogue of Microorganisms (GCM) 10K type strain sequencing project: providing services to taxonomists for standard genome sequencing and annotation.</title>
        <authorList>
            <consortium name="The Broad Institute Genomics Platform"/>
            <consortium name="The Broad Institute Genome Sequencing Center for Infectious Disease"/>
            <person name="Wu L."/>
            <person name="Ma J."/>
        </authorList>
    </citation>
    <scope>NUCLEOTIDE SEQUENCE [LARGE SCALE GENOMIC DNA]</scope>
    <source>
        <strain evidence="3">XZYJT-10</strain>
    </source>
</reference>
<name>A0ABW2I0X0_9ACTN</name>
<keyword evidence="3" id="KW-1185">Reference proteome</keyword>
<comment type="caution">
    <text evidence="2">The sequence shown here is derived from an EMBL/GenBank/DDBJ whole genome shotgun (WGS) entry which is preliminary data.</text>
</comment>
<evidence type="ECO:0000313" key="2">
    <source>
        <dbReference type="EMBL" id="MFC7278462.1"/>
    </source>
</evidence>
<accession>A0ABW2I0X0</accession>
<dbReference type="EMBL" id="JBHTBJ010000033">
    <property type="protein sequence ID" value="MFC7278462.1"/>
    <property type="molecule type" value="Genomic_DNA"/>
</dbReference>
<dbReference type="RefSeq" id="WP_378975330.1">
    <property type="nucleotide sequence ID" value="NZ_JBHTBJ010000033.1"/>
</dbReference>
<sequence>MTPRPSPDPSIGERIRARRLLRGWSMRYAASRAGISHATWSRIERGRQAADNRFMLADIAAALECSPADLAGIPVPATDRAAAAALAGVHGIRRALVDIDLAEPGTTGAPPLPSLAAQLELAGARLDACDYAAVTRLLPRLLRDLHAETAGPGRGPALRLLCDAAFIASSVLRQLGHPAEAWVGAERCREAADATGDPVLRGYAAYSLAGAANACGSYQRGLTLAERAADDLRPHLSRPGGAEVLGSLQLICAYASQGRDRLDDSRGWLTEAGELARRTGETTTMGLSFGPTNVDFWRISIEVNEGDPARAAEVARRVTPAAVPAGLRQVYYYADTARALAQLGGRDREAIRFLLTAERLAPQHVHTSAQAAESARTLLERSRSRAAGADLRGLCERMHLTV</sequence>
<evidence type="ECO:0000313" key="3">
    <source>
        <dbReference type="Proteomes" id="UP001596548"/>
    </source>
</evidence>
<protein>
    <submittedName>
        <fullName evidence="2">Helix-turn-helix domain-containing protein</fullName>
    </submittedName>
</protein>
<dbReference type="SUPFAM" id="SSF47413">
    <property type="entry name" value="lambda repressor-like DNA-binding domains"/>
    <property type="match status" value="1"/>
</dbReference>
<organism evidence="2 3">
    <name type="scientific">Paractinoplanes rhizophilus</name>
    <dbReference type="NCBI Taxonomy" id="1416877"/>
    <lineage>
        <taxon>Bacteria</taxon>
        <taxon>Bacillati</taxon>
        <taxon>Actinomycetota</taxon>
        <taxon>Actinomycetes</taxon>
        <taxon>Micromonosporales</taxon>
        <taxon>Micromonosporaceae</taxon>
        <taxon>Paractinoplanes</taxon>
    </lineage>
</organism>
<dbReference type="Pfam" id="PF13560">
    <property type="entry name" value="HTH_31"/>
    <property type="match status" value="1"/>
</dbReference>
<evidence type="ECO:0000259" key="1">
    <source>
        <dbReference type="PROSITE" id="PS50943"/>
    </source>
</evidence>
<dbReference type="PROSITE" id="PS50943">
    <property type="entry name" value="HTH_CROC1"/>
    <property type="match status" value="1"/>
</dbReference>
<gene>
    <name evidence="2" type="ORF">ACFQS1_31155</name>
</gene>
<dbReference type="InterPro" id="IPR010982">
    <property type="entry name" value="Lambda_DNA-bd_dom_sf"/>
</dbReference>
<dbReference type="Gene3D" id="1.10.260.40">
    <property type="entry name" value="lambda repressor-like DNA-binding domains"/>
    <property type="match status" value="1"/>
</dbReference>